<comment type="caution">
    <text evidence="2">The sequence shown here is derived from an EMBL/GenBank/DDBJ whole genome shotgun (WGS) entry which is preliminary data.</text>
</comment>
<evidence type="ECO:0000313" key="2">
    <source>
        <dbReference type="EMBL" id="EQD25766.1"/>
    </source>
</evidence>
<reference evidence="2" key="2">
    <citation type="journal article" date="2014" name="ISME J.">
        <title>Microbial stratification in low pH oxic and suboxic macroscopic growths along an acid mine drainage.</title>
        <authorList>
            <person name="Mendez-Garcia C."/>
            <person name="Mesa V."/>
            <person name="Sprenger R.R."/>
            <person name="Richter M."/>
            <person name="Diez M.S."/>
            <person name="Solano J."/>
            <person name="Bargiela R."/>
            <person name="Golyshina O.V."/>
            <person name="Manteca A."/>
            <person name="Ramos J.L."/>
            <person name="Gallego J.R."/>
            <person name="Llorente I."/>
            <person name="Martins Dos Santos V.A."/>
            <person name="Jensen O.N."/>
            <person name="Pelaez A.I."/>
            <person name="Sanchez J."/>
            <person name="Ferrer M."/>
        </authorList>
    </citation>
    <scope>NUCLEOTIDE SEQUENCE</scope>
</reference>
<keyword evidence="2" id="KW-0695">RNA-directed DNA polymerase</keyword>
<accession>T0XSD3</accession>
<evidence type="ECO:0000259" key="1">
    <source>
        <dbReference type="Pfam" id="PF08388"/>
    </source>
</evidence>
<dbReference type="GO" id="GO:0003964">
    <property type="term" value="F:RNA-directed DNA polymerase activity"/>
    <property type="evidence" value="ECO:0007669"/>
    <property type="project" value="UniProtKB-KW"/>
</dbReference>
<dbReference type="EMBL" id="AUZZ01011599">
    <property type="protein sequence ID" value="EQD25766.1"/>
    <property type="molecule type" value="Genomic_DNA"/>
</dbReference>
<feature type="domain" description="Group II intron maturase-specific" evidence="1">
    <location>
        <begin position="33"/>
        <end position="101"/>
    </location>
</feature>
<keyword evidence="2" id="KW-0548">Nucleotidyltransferase</keyword>
<keyword evidence="2" id="KW-0808">Transferase</keyword>
<reference evidence="2" key="1">
    <citation type="submission" date="2013-08" db="EMBL/GenBank/DDBJ databases">
        <authorList>
            <person name="Mendez C."/>
            <person name="Richter M."/>
            <person name="Ferrer M."/>
            <person name="Sanchez J."/>
        </authorList>
    </citation>
    <scope>NUCLEOTIDE SEQUENCE</scope>
</reference>
<protein>
    <submittedName>
        <fullName evidence="2">RNA-directed DNA polymerase (Reverse transcriptase)</fullName>
    </submittedName>
</protein>
<organism evidence="2">
    <name type="scientific">mine drainage metagenome</name>
    <dbReference type="NCBI Taxonomy" id="410659"/>
    <lineage>
        <taxon>unclassified sequences</taxon>
        <taxon>metagenomes</taxon>
        <taxon>ecological metagenomes</taxon>
    </lineage>
</organism>
<proteinExistence type="predicted"/>
<dbReference type="AlphaFoldDB" id="T0XSD3"/>
<dbReference type="Pfam" id="PF08388">
    <property type="entry name" value="GIIM"/>
    <property type="match status" value="1"/>
</dbReference>
<sequence>MRAFDFLGFRFIRKWSEYRKKEVTNVCPSGKAVQKFREKIGNTIPKQLSHLKPMAVAIQQVNAIIRGWYNYYKHTNAAHIFGKLQRFVQWKMAKYYCFIHKIPRVSSREGIYDKIRDYGLISLSGKIQYFRAA</sequence>
<dbReference type="InterPro" id="IPR013597">
    <property type="entry name" value="Mat_intron_G2"/>
</dbReference>
<name>T0XSD3_9ZZZZ</name>
<gene>
    <name evidence="2" type="ORF">B2A_15960</name>
</gene>